<evidence type="ECO:0000256" key="2">
    <source>
        <dbReference type="ARBA" id="ARBA00007717"/>
    </source>
</evidence>
<dbReference type="AlphaFoldDB" id="A0AAP0N2E5"/>
<evidence type="ECO:0000256" key="8">
    <source>
        <dbReference type="ARBA" id="ARBA00023136"/>
    </source>
</evidence>
<comment type="subcellular location">
    <subcellularLocation>
        <location evidence="1">Membrane</location>
        <topology evidence="1">Single-pass type I membrane protein</topology>
    </subcellularLocation>
</comment>
<dbReference type="Pfam" id="PF18266">
    <property type="entry name" value="Ncstrn_small"/>
    <property type="match status" value="1"/>
</dbReference>
<keyword evidence="13" id="KW-1185">Reference proteome</keyword>
<evidence type="ECO:0000256" key="5">
    <source>
        <dbReference type="ARBA" id="ARBA00022729"/>
    </source>
</evidence>
<evidence type="ECO:0000256" key="10">
    <source>
        <dbReference type="SAM" id="SignalP"/>
    </source>
</evidence>
<comment type="caution">
    <text evidence="12">The sequence shown here is derived from an EMBL/GenBank/DDBJ whole genome shotgun (WGS) entry which is preliminary data.</text>
</comment>
<dbReference type="InterPro" id="IPR008710">
    <property type="entry name" value="Nicastrin"/>
</dbReference>
<evidence type="ECO:0000256" key="1">
    <source>
        <dbReference type="ARBA" id="ARBA00004479"/>
    </source>
</evidence>
<dbReference type="PANTHER" id="PTHR21092:SF0">
    <property type="entry name" value="NICASTRIN"/>
    <property type="match status" value="1"/>
</dbReference>
<evidence type="ECO:0000313" key="12">
    <source>
        <dbReference type="EMBL" id="KAK9228079.1"/>
    </source>
</evidence>
<keyword evidence="8" id="KW-0472">Membrane</keyword>
<name>A0AAP0N2E5_9ROSI</name>
<gene>
    <name evidence="12" type="ORF">WN944_021027</name>
</gene>
<dbReference type="PANTHER" id="PTHR21092">
    <property type="entry name" value="NICASTRIN"/>
    <property type="match status" value="1"/>
</dbReference>
<evidence type="ECO:0000256" key="6">
    <source>
        <dbReference type="ARBA" id="ARBA00022976"/>
    </source>
</evidence>
<protein>
    <recommendedName>
        <fullName evidence="3">Nicastrin</fullName>
    </recommendedName>
</protein>
<reference evidence="12 13" key="1">
    <citation type="submission" date="2024-05" db="EMBL/GenBank/DDBJ databases">
        <title>Haplotype-resolved chromosome-level genome assembly of Huyou (Citrus changshanensis).</title>
        <authorList>
            <person name="Miao C."/>
            <person name="Chen W."/>
            <person name="Wu Y."/>
            <person name="Wang L."/>
            <person name="Zhao S."/>
            <person name="Grierson D."/>
            <person name="Xu C."/>
            <person name="Chen K."/>
        </authorList>
    </citation>
    <scope>NUCLEOTIDE SEQUENCE [LARGE SCALE GENOMIC DNA]</scope>
    <source>
        <strain evidence="12">01-14</strain>
        <tissue evidence="12">Leaf</tissue>
    </source>
</reference>
<organism evidence="12 13">
    <name type="scientific">Citrus x changshan-huyou</name>
    <dbReference type="NCBI Taxonomy" id="2935761"/>
    <lineage>
        <taxon>Eukaryota</taxon>
        <taxon>Viridiplantae</taxon>
        <taxon>Streptophyta</taxon>
        <taxon>Embryophyta</taxon>
        <taxon>Tracheophyta</taxon>
        <taxon>Spermatophyta</taxon>
        <taxon>Magnoliopsida</taxon>
        <taxon>eudicotyledons</taxon>
        <taxon>Gunneridae</taxon>
        <taxon>Pentapetalae</taxon>
        <taxon>rosids</taxon>
        <taxon>malvids</taxon>
        <taxon>Sapindales</taxon>
        <taxon>Rutaceae</taxon>
        <taxon>Aurantioideae</taxon>
        <taxon>Citrus</taxon>
    </lineage>
</organism>
<keyword evidence="6" id="KW-0914">Notch signaling pathway</keyword>
<dbReference type="Pfam" id="PF05450">
    <property type="entry name" value="Nicastrin"/>
    <property type="match status" value="1"/>
</dbReference>
<keyword evidence="7" id="KW-1133">Transmembrane helix</keyword>
<comment type="similarity">
    <text evidence="2">Belongs to the nicastrin family.</text>
</comment>
<evidence type="ECO:0000259" key="11">
    <source>
        <dbReference type="Pfam" id="PF18266"/>
    </source>
</evidence>
<dbReference type="Proteomes" id="UP001428341">
    <property type="component" value="Unassembled WGS sequence"/>
</dbReference>
<evidence type="ECO:0000256" key="7">
    <source>
        <dbReference type="ARBA" id="ARBA00022989"/>
    </source>
</evidence>
<evidence type="ECO:0000313" key="13">
    <source>
        <dbReference type="Proteomes" id="UP001428341"/>
    </source>
</evidence>
<dbReference type="GO" id="GO:0005886">
    <property type="term" value="C:plasma membrane"/>
    <property type="evidence" value="ECO:0007669"/>
    <property type="project" value="UniProtKB-ARBA"/>
</dbReference>
<keyword evidence="4" id="KW-0812">Transmembrane</keyword>
<feature type="signal peptide" evidence="10">
    <location>
        <begin position="1"/>
        <end position="23"/>
    </location>
</feature>
<evidence type="ECO:0000256" key="9">
    <source>
        <dbReference type="ARBA" id="ARBA00023180"/>
    </source>
</evidence>
<keyword evidence="5 10" id="KW-0732">Signal</keyword>
<dbReference type="EMBL" id="JBCGBO010000001">
    <property type="protein sequence ID" value="KAK9228079.1"/>
    <property type="molecule type" value="Genomic_DNA"/>
</dbReference>
<dbReference type="InterPro" id="IPR041084">
    <property type="entry name" value="Ncstrn_small"/>
</dbReference>
<feature type="domain" description="Nicastrin small lobe" evidence="11">
    <location>
        <begin position="47"/>
        <end position="204"/>
    </location>
</feature>
<dbReference type="GO" id="GO:0007219">
    <property type="term" value="P:Notch signaling pathway"/>
    <property type="evidence" value="ECO:0007669"/>
    <property type="project" value="UniProtKB-KW"/>
</dbReference>
<dbReference type="GO" id="GO:0016485">
    <property type="term" value="P:protein processing"/>
    <property type="evidence" value="ECO:0007669"/>
    <property type="project" value="InterPro"/>
</dbReference>
<evidence type="ECO:0000256" key="3">
    <source>
        <dbReference type="ARBA" id="ARBA00015303"/>
    </source>
</evidence>
<evidence type="ECO:0000256" key="4">
    <source>
        <dbReference type="ARBA" id="ARBA00022692"/>
    </source>
</evidence>
<keyword evidence="9" id="KW-0325">Glycoprotein</keyword>
<sequence>MLRSINDFRLLFFFFAQVRLSFSGELSSMESIPDLQESMYMVVDGYPCVRLLNLSGKIGCSNPGREKVVASIRRFRNANDLTQLTAVLVSLDELQDLLHRISNDVSFHKNIVGVLVESGAEIRDKLKGFSPTQKFPQAEFAPYPSINYEWNSMGSGIMLKAYDFPVFLLSESSTSMLQEVADKNEKVMNGYTTSVAEFDLVMQTTKAGTHDSESCLKEQTCLPLGGYSVWSSLPPINMSLSYQSKPIILLVASMDSASFFRDKSLGADSPISVKLSDFFVNYTACFSSSTGEARGYLGSRRFLHELDMQSDGVSGLNSSLIEMDETNKDSPYLPCGENGIQQKIGRTPEASIIPSASTNFVAETLWNPLSCMQGEHNDDSSEISLCASPDRGDVAKIGYSLPVEEETEFNGRQQSRLRHNPKQGDWNLWQRTSCL</sequence>
<feature type="chain" id="PRO_5042868779" description="Nicastrin" evidence="10">
    <location>
        <begin position="24"/>
        <end position="435"/>
    </location>
</feature>
<accession>A0AAP0N2E5</accession>
<proteinExistence type="inferred from homology"/>